<dbReference type="SUPFAM" id="SSF56300">
    <property type="entry name" value="Metallo-dependent phosphatases"/>
    <property type="match status" value="1"/>
</dbReference>
<evidence type="ECO:0000256" key="1">
    <source>
        <dbReference type="ARBA" id="ARBA00022729"/>
    </source>
</evidence>
<dbReference type="GO" id="GO:0000166">
    <property type="term" value="F:nucleotide binding"/>
    <property type="evidence" value="ECO:0007669"/>
    <property type="project" value="UniProtKB-KW"/>
</dbReference>
<comment type="caution">
    <text evidence="4">The sequence shown here is derived from an EMBL/GenBank/DDBJ whole genome shotgun (WGS) entry which is preliminary data.</text>
</comment>
<dbReference type="Pfam" id="PF00149">
    <property type="entry name" value="Metallophos"/>
    <property type="match status" value="1"/>
</dbReference>
<keyword evidence="5" id="KW-1185">Reference proteome</keyword>
<gene>
    <name evidence="4" type="ORF">EF514_09305</name>
</gene>
<dbReference type="CDD" id="cd00845">
    <property type="entry name" value="MPP_UshA_N_like"/>
    <property type="match status" value="1"/>
</dbReference>
<dbReference type="EMBL" id="RLIH01000016">
    <property type="protein sequence ID" value="RVU54097.1"/>
    <property type="molecule type" value="Genomic_DNA"/>
</dbReference>
<evidence type="ECO:0000256" key="2">
    <source>
        <dbReference type="RuleBase" id="RU362119"/>
    </source>
</evidence>
<dbReference type="GO" id="GO:0009166">
    <property type="term" value="P:nucleotide catabolic process"/>
    <property type="evidence" value="ECO:0007669"/>
    <property type="project" value="InterPro"/>
</dbReference>
<dbReference type="Pfam" id="PF02872">
    <property type="entry name" value="5_nucleotid_C"/>
    <property type="match status" value="1"/>
</dbReference>
<comment type="similarity">
    <text evidence="2">Belongs to the 5'-nucleotidase family.</text>
</comment>
<keyword evidence="2" id="KW-0547">Nucleotide-binding</keyword>
<dbReference type="SUPFAM" id="SSF55816">
    <property type="entry name" value="5'-nucleotidase (syn. UDP-sugar hydrolase), C-terminal domain"/>
    <property type="match status" value="1"/>
</dbReference>
<dbReference type="AlphaFoldDB" id="A0A437S548"/>
<keyword evidence="1" id="KW-0732">Signal</keyword>
<dbReference type="PROSITE" id="PS51272">
    <property type="entry name" value="SLH"/>
    <property type="match status" value="1"/>
</dbReference>
<dbReference type="InterPro" id="IPR004843">
    <property type="entry name" value="Calcineurin-like_PHP"/>
</dbReference>
<dbReference type="Proteomes" id="UP000288812">
    <property type="component" value="Unassembled WGS sequence"/>
</dbReference>
<evidence type="ECO:0000313" key="4">
    <source>
        <dbReference type="EMBL" id="RVU54097.1"/>
    </source>
</evidence>
<dbReference type="GO" id="GO:0016787">
    <property type="term" value="F:hydrolase activity"/>
    <property type="evidence" value="ECO:0007669"/>
    <property type="project" value="UniProtKB-KW"/>
</dbReference>
<dbReference type="InterPro" id="IPR029052">
    <property type="entry name" value="Metallo-depent_PP-like"/>
</dbReference>
<reference evidence="4 5" key="1">
    <citation type="submission" date="2018-11" db="EMBL/GenBank/DDBJ databases">
        <title>Genome sequencing and assembly of Anaerosphaera sp. nov., GS7-6-2.</title>
        <authorList>
            <person name="Rettenmaier R."/>
            <person name="Liebl W."/>
            <person name="Zverlov V."/>
        </authorList>
    </citation>
    <scope>NUCLEOTIDE SEQUENCE [LARGE SCALE GENOMIC DNA]</scope>
    <source>
        <strain evidence="4 5">GS7-6-2</strain>
    </source>
</reference>
<name>A0A437S548_9FIRM</name>
<dbReference type="InterPro" id="IPR036907">
    <property type="entry name" value="5'-Nucleotdase_C_sf"/>
</dbReference>
<evidence type="ECO:0000313" key="5">
    <source>
        <dbReference type="Proteomes" id="UP000288812"/>
    </source>
</evidence>
<dbReference type="InterPro" id="IPR006179">
    <property type="entry name" value="5_nucleotidase/apyrase"/>
</dbReference>
<organism evidence="4 5">
    <name type="scientific">Anaerosphaera multitolerans</name>
    <dbReference type="NCBI Taxonomy" id="2487351"/>
    <lineage>
        <taxon>Bacteria</taxon>
        <taxon>Bacillati</taxon>
        <taxon>Bacillota</taxon>
        <taxon>Tissierellia</taxon>
        <taxon>Tissierellales</taxon>
        <taxon>Peptoniphilaceae</taxon>
        <taxon>Anaerosphaera</taxon>
    </lineage>
</organism>
<dbReference type="PRINTS" id="PR01607">
    <property type="entry name" value="APYRASEFAMLY"/>
</dbReference>
<accession>A0A437S548</accession>
<dbReference type="Gene3D" id="3.60.21.10">
    <property type="match status" value="1"/>
</dbReference>
<evidence type="ECO:0000259" key="3">
    <source>
        <dbReference type="PROSITE" id="PS51272"/>
    </source>
</evidence>
<dbReference type="InterPro" id="IPR001119">
    <property type="entry name" value="SLH_dom"/>
</dbReference>
<dbReference type="OrthoDB" id="7820733at2"/>
<dbReference type="PANTHER" id="PTHR11575">
    <property type="entry name" value="5'-NUCLEOTIDASE-RELATED"/>
    <property type="match status" value="1"/>
</dbReference>
<feature type="domain" description="SLH" evidence="3">
    <location>
        <begin position="18"/>
        <end position="81"/>
    </location>
</feature>
<protein>
    <submittedName>
        <fullName evidence="4">Multifunctional 2',3'-cyclic-nucleotide 2'-phosphodiesterase/5'-nucleotidase/3'-nucleotidase</fullName>
    </submittedName>
</protein>
<dbReference type="InterPro" id="IPR008334">
    <property type="entry name" value="5'-Nucleotdase_C"/>
</dbReference>
<dbReference type="PANTHER" id="PTHR11575:SF24">
    <property type="entry name" value="5'-NUCLEOTIDASE"/>
    <property type="match status" value="1"/>
</dbReference>
<keyword evidence="2" id="KW-0378">Hydrolase</keyword>
<dbReference type="Gene3D" id="3.90.780.10">
    <property type="entry name" value="5'-Nucleotidase, C-terminal domain"/>
    <property type="match status" value="1"/>
</dbReference>
<proteinExistence type="inferred from homology"/>
<sequence length="646" mass="71588">MVLKILGYSQEKAEEENNLKLNPFEDVPEWFKGYAGLGVDLNLTKGKTETKFDPDSNLSKQEFIAFILRALDYENNLAYKDAEKIGKEIKLLDSDDDIKSKITKAEAADYIFKSLSLEIENGTGYTLGEYLVKTDVLSEDKAKEVGIKFGEKDSKSVNILYFNDFHGNVAEETSGKKRNMGMAKLAGYVDMYKDKHENTIVLSGGDSYQGTADSNLTEGKPVSEMMKNMGVVASAVGNHEFDWGAEKIPTWAKDGNLEFLATNIYDKETNKPVEWASPYKIIEIGGIKVGLIGLAHPETTTLTKAEYIKDFDFKDPVESAKEWVEYLQEGKAKEGKPDVIIALTHLDSQEENGEITGSAAELAKKVEGLDAVLSAHSHQTVKGKVNEVPILQTNYSGRYVGELTIDLEAENTISTNLYAGDTIKNKIIPDEATNKVYEELQRELEPIKNNVIGEATEEFTHDRDTKGFNTLLGSWSCEVMADKTKAQVAIQNGGGLRRSLEKGQITVGDMYEIMPFDNYLVVMDLAGSELIKAIDHGIDMPKTTDGVFSGLIVEYDSTKAYGEKITKMTLSDGTPIEEDKTYRVVVNDFMFTGGDGYDFSKATNVDETYIPVRDVLVERIKSDKTITPKAIDYITDVSEAVMDKAA</sequence>